<name>A0A9W7A783_9STRA</name>
<feature type="compositionally biased region" description="Acidic residues" evidence="1">
    <location>
        <begin position="117"/>
        <end position="133"/>
    </location>
</feature>
<organism evidence="2 3">
    <name type="scientific">Triparma laevis f. longispina</name>
    <dbReference type="NCBI Taxonomy" id="1714387"/>
    <lineage>
        <taxon>Eukaryota</taxon>
        <taxon>Sar</taxon>
        <taxon>Stramenopiles</taxon>
        <taxon>Ochrophyta</taxon>
        <taxon>Bolidophyceae</taxon>
        <taxon>Parmales</taxon>
        <taxon>Triparmaceae</taxon>
        <taxon>Triparma</taxon>
    </lineage>
</organism>
<protein>
    <submittedName>
        <fullName evidence="2">Uncharacterized protein</fullName>
    </submittedName>
</protein>
<sequence length="273" mass="31185">MQSLRERFLRFVRGDTLMNLRLATKWWDAVVDALLVDCMKIGVMIVHDGKDISSGVAEAREERRAIAYEVVLLLNITKVGDYACYFVKFLVVVDIPEGIESIVPSNIGVGQYRDERIESDDDESDDEDPPDTDMEVVAHLCRTQKLRKYLEKFPLIVRTANPNPPPTSISDFVTHMIDFKRQFVSDDMLMALRSTTKAWQAVVEKVINEGRRGGGVMVRDGRNISHIAWSIDEGVERDEVIFQDGKVISWKKGDALEERRKLVTRVIFLLNIK</sequence>
<feature type="region of interest" description="Disordered" evidence="1">
    <location>
        <begin position="113"/>
        <end position="133"/>
    </location>
</feature>
<dbReference type="OrthoDB" id="10264456at2759"/>
<accession>A0A9W7A783</accession>
<dbReference type="Proteomes" id="UP001165122">
    <property type="component" value="Unassembled WGS sequence"/>
</dbReference>
<evidence type="ECO:0000256" key="1">
    <source>
        <dbReference type="SAM" id="MobiDB-lite"/>
    </source>
</evidence>
<keyword evidence="3" id="KW-1185">Reference proteome</keyword>
<dbReference type="AlphaFoldDB" id="A0A9W7A783"/>
<gene>
    <name evidence="2" type="ORF">TrLO_g1400</name>
</gene>
<proteinExistence type="predicted"/>
<evidence type="ECO:0000313" key="2">
    <source>
        <dbReference type="EMBL" id="GMH67236.1"/>
    </source>
</evidence>
<dbReference type="EMBL" id="BRXW01000571">
    <property type="protein sequence ID" value="GMH67236.1"/>
    <property type="molecule type" value="Genomic_DNA"/>
</dbReference>
<evidence type="ECO:0000313" key="3">
    <source>
        <dbReference type="Proteomes" id="UP001165122"/>
    </source>
</evidence>
<reference evidence="3" key="1">
    <citation type="journal article" date="2023" name="Commun. Biol.">
        <title>Genome analysis of Parmales, the sister group of diatoms, reveals the evolutionary specialization of diatoms from phago-mixotrophs to photoautotrophs.</title>
        <authorList>
            <person name="Ban H."/>
            <person name="Sato S."/>
            <person name="Yoshikawa S."/>
            <person name="Yamada K."/>
            <person name="Nakamura Y."/>
            <person name="Ichinomiya M."/>
            <person name="Sato N."/>
            <person name="Blanc-Mathieu R."/>
            <person name="Endo H."/>
            <person name="Kuwata A."/>
            <person name="Ogata H."/>
        </authorList>
    </citation>
    <scope>NUCLEOTIDE SEQUENCE [LARGE SCALE GENOMIC DNA]</scope>
    <source>
        <strain evidence="3">NIES 3700</strain>
    </source>
</reference>
<comment type="caution">
    <text evidence="2">The sequence shown here is derived from an EMBL/GenBank/DDBJ whole genome shotgun (WGS) entry which is preliminary data.</text>
</comment>